<keyword evidence="3" id="KW-0378">Hydrolase</keyword>
<dbReference type="EMBL" id="BMSA01000023">
    <property type="protein sequence ID" value="GGT77880.1"/>
    <property type="molecule type" value="Genomic_DNA"/>
</dbReference>
<reference evidence="7" key="1">
    <citation type="journal article" date="2014" name="Int. J. Syst. Evol. Microbiol.">
        <title>Complete genome sequence of Corynebacterium casei LMG S-19264T (=DSM 44701T), isolated from a smear-ripened cheese.</title>
        <authorList>
            <consortium name="US DOE Joint Genome Institute (JGI-PGF)"/>
            <person name="Walter F."/>
            <person name="Albersmeier A."/>
            <person name="Kalinowski J."/>
            <person name="Ruckert C."/>
        </authorList>
    </citation>
    <scope>NUCLEOTIDE SEQUENCE</scope>
    <source>
        <strain evidence="7">JCM 4125</strain>
    </source>
</reference>
<keyword evidence="8" id="KW-1185">Reference proteome</keyword>
<feature type="region of interest" description="Disordered" evidence="4">
    <location>
        <begin position="1637"/>
        <end position="1659"/>
    </location>
</feature>
<dbReference type="GO" id="GO:0003723">
    <property type="term" value="F:RNA binding"/>
    <property type="evidence" value="ECO:0007669"/>
    <property type="project" value="InterPro"/>
</dbReference>
<proteinExistence type="predicted"/>
<evidence type="ECO:0000256" key="3">
    <source>
        <dbReference type="ARBA" id="ARBA00022801"/>
    </source>
</evidence>
<organism evidence="7 8">
    <name type="scientific">Streptomyces phaeofaciens</name>
    <dbReference type="NCBI Taxonomy" id="68254"/>
    <lineage>
        <taxon>Bacteria</taxon>
        <taxon>Bacillati</taxon>
        <taxon>Actinomycetota</taxon>
        <taxon>Actinomycetes</taxon>
        <taxon>Kitasatosporales</taxon>
        <taxon>Streptomycetaceae</taxon>
        <taxon>Streptomyces</taxon>
    </lineage>
</organism>
<dbReference type="Gene3D" id="3.10.450.30">
    <property type="entry name" value="Microbial ribonucleases"/>
    <property type="match status" value="1"/>
</dbReference>
<evidence type="ECO:0000259" key="6">
    <source>
        <dbReference type="Pfam" id="PF25023"/>
    </source>
</evidence>
<feature type="region of interest" description="Disordered" evidence="4">
    <location>
        <begin position="888"/>
        <end position="909"/>
    </location>
</feature>
<dbReference type="NCBIfam" id="TIGR01643">
    <property type="entry name" value="YD_repeat_2x"/>
    <property type="match status" value="1"/>
</dbReference>
<name>A0A918HMU0_9ACTN</name>
<evidence type="ECO:0000313" key="7">
    <source>
        <dbReference type="EMBL" id="GGT77880.1"/>
    </source>
</evidence>
<dbReference type="GO" id="GO:0004540">
    <property type="term" value="F:RNA nuclease activity"/>
    <property type="evidence" value="ECO:0007669"/>
    <property type="project" value="InterPro"/>
</dbReference>
<evidence type="ECO:0000256" key="4">
    <source>
        <dbReference type="SAM" id="MobiDB-lite"/>
    </source>
</evidence>
<keyword evidence="1" id="KW-0540">Nuclease</keyword>
<evidence type="ECO:0000256" key="1">
    <source>
        <dbReference type="ARBA" id="ARBA00022722"/>
    </source>
</evidence>
<reference evidence="7" key="2">
    <citation type="submission" date="2020-09" db="EMBL/GenBank/DDBJ databases">
        <authorList>
            <person name="Sun Q."/>
            <person name="Ohkuma M."/>
        </authorList>
    </citation>
    <scope>NUCLEOTIDE SEQUENCE</scope>
    <source>
        <strain evidence="7">JCM 4125</strain>
    </source>
</reference>
<feature type="region of interest" description="Disordered" evidence="4">
    <location>
        <begin position="1885"/>
        <end position="1906"/>
    </location>
</feature>
<dbReference type="Pfam" id="PF25023">
    <property type="entry name" value="TEN_YD-shell"/>
    <property type="match status" value="1"/>
</dbReference>
<keyword evidence="2" id="KW-0677">Repeat</keyword>
<evidence type="ECO:0000256" key="2">
    <source>
        <dbReference type="ARBA" id="ARBA00022737"/>
    </source>
</evidence>
<dbReference type="Gene3D" id="2.180.10.10">
    <property type="entry name" value="RHS repeat-associated core"/>
    <property type="match status" value="1"/>
</dbReference>
<feature type="chain" id="PRO_5037875167" description="Teneurin-like YD-shell domain-containing protein" evidence="5">
    <location>
        <begin position="25"/>
        <end position="2164"/>
    </location>
</feature>
<dbReference type="InterPro" id="IPR056823">
    <property type="entry name" value="TEN-like_YD-shell"/>
</dbReference>
<feature type="signal peptide" evidence="5">
    <location>
        <begin position="1"/>
        <end position="24"/>
    </location>
</feature>
<protein>
    <recommendedName>
        <fullName evidence="6">Teneurin-like YD-shell domain-containing protein</fullName>
    </recommendedName>
</protein>
<gene>
    <name evidence="7" type="ORF">GCM10010226_65070</name>
</gene>
<dbReference type="Proteomes" id="UP000646776">
    <property type="component" value="Unassembled WGS sequence"/>
</dbReference>
<feature type="compositionally biased region" description="Polar residues" evidence="4">
    <location>
        <begin position="812"/>
        <end position="828"/>
    </location>
</feature>
<feature type="region of interest" description="Disordered" evidence="4">
    <location>
        <begin position="808"/>
        <end position="828"/>
    </location>
</feature>
<comment type="caution">
    <text evidence="7">The sequence shown here is derived from an EMBL/GenBank/DDBJ whole genome shotgun (WGS) entry which is preliminary data.</text>
</comment>
<feature type="compositionally biased region" description="Polar residues" evidence="4">
    <location>
        <begin position="896"/>
        <end position="906"/>
    </location>
</feature>
<dbReference type="SUPFAM" id="SSF53933">
    <property type="entry name" value="Microbial ribonucleases"/>
    <property type="match status" value="1"/>
</dbReference>
<dbReference type="PANTHER" id="PTHR32305">
    <property type="match status" value="1"/>
</dbReference>
<feature type="region of interest" description="Disordered" evidence="4">
    <location>
        <begin position="28"/>
        <end position="59"/>
    </location>
</feature>
<dbReference type="Pfam" id="PF05593">
    <property type="entry name" value="RHS_repeat"/>
    <property type="match status" value="1"/>
</dbReference>
<evidence type="ECO:0000313" key="8">
    <source>
        <dbReference type="Proteomes" id="UP000646776"/>
    </source>
</evidence>
<evidence type="ECO:0000256" key="5">
    <source>
        <dbReference type="SAM" id="SignalP"/>
    </source>
</evidence>
<dbReference type="GO" id="GO:0016787">
    <property type="term" value="F:hydrolase activity"/>
    <property type="evidence" value="ECO:0007669"/>
    <property type="project" value="UniProtKB-KW"/>
</dbReference>
<dbReference type="InterPro" id="IPR031325">
    <property type="entry name" value="RHS_repeat"/>
</dbReference>
<dbReference type="InterPro" id="IPR016191">
    <property type="entry name" value="Ribonuclease/ribotoxin"/>
</dbReference>
<dbReference type="NCBIfam" id="TIGR03696">
    <property type="entry name" value="Rhs_assc_core"/>
    <property type="match status" value="1"/>
</dbReference>
<dbReference type="InterPro" id="IPR050708">
    <property type="entry name" value="T6SS_VgrG/RHS"/>
</dbReference>
<keyword evidence="5" id="KW-0732">Signal</keyword>
<feature type="compositionally biased region" description="Low complexity" evidence="4">
    <location>
        <begin position="1885"/>
        <end position="1899"/>
    </location>
</feature>
<dbReference type="InterPro" id="IPR006530">
    <property type="entry name" value="YD"/>
</dbReference>
<accession>A0A918HMU0</accession>
<feature type="domain" description="Teneurin-like YD-shell" evidence="6">
    <location>
        <begin position="1649"/>
        <end position="1846"/>
    </location>
</feature>
<dbReference type="PANTHER" id="PTHR32305:SF17">
    <property type="entry name" value="TRNA NUCLEASE WAPA"/>
    <property type="match status" value="1"/>
</dbReference>
<sequence length="2164" mass="232156">MAAVALPLTTAIVTTLLGAAPVQAFERDPSAPQKPVFGKARTFTPRSQKATDPTKAAAERTRTRAARAVAWPTTDAASVTVPAEPRAEATAGRLPVSLAQPRRAKTGAARKPGTTTTAPAPAKAEVRFLDRAKTAALGIDGVVLTVRRTDGKSGPAGLSLALDYSGFGHAYSGNWASRLRLVQLPACALTTPQKAACRATTPVASSNDTADKTLTGEVTTPKAGTAQARGGFTVLAASAGTSSDQGTYEATALSPSATWSGGGSNGDFTWSYPLDVVPAPAGPSPSLSIGYSAQSVDGRTSSTSAQASWIGEGFDLPTSYIERSYGSCEDDGQDKKYDLCWKEDNASIVLNGKSSTLVLKDKATDTWRLQGDDGERVVRSTGAANGDDDGEQWTVTTTDGTQYVFGRNRLPGWATGKAETNSVWTVPVFGDDTGEPGYDAGTSFSARAKTQAWRWNLDYVVDPNGNVMTYWYDKELNHYAKNGTTGNGVEYVRGGQLKRIDYGQRTDTVFSSTQPAAARVTFSVAERCVPVSGGETCATLSASNRNAWPDVPYDQICKKDTVCTDQPTPSFFSRKRLTGVTTQVYKGSGTGADTDYRDVNHWTLDQSFPDPGDGSNAALWLKSIQQTGKVGTAVSLPAITFAGVQLHNRVDRTGDDVPPFIKWRVRTVTSETGSVLTATYSDPECVADTNLPSALDKNTKRCYPVKWIPPSNPTPGTDPQPRTDWFHKYVVTQVTESDPTGGAPLKQTDYTYHGGGAWAYDDQSPITQAKYRTWGIWRGYQKVTTTTGEAAGVRSRATNLYYRGMHGDKQLDGSTRTETVTDSEGTSLNDEEQYAGQVREAITYNGTAGTEVSGTITTPWSQTTATVTHSYGTVRAHMTRTAKEVKRTPVAGGPPITSTTASTYDPQSGLPLTVETEGGGLKECTRTEYVKNTTTWLLTPVKRAEKVAVGCAATPNRSDDPKTTDVISDVRSSFDGLAWGAAPTRGNETTAQRVTGYSGSTPQLQTVRTAQYDTLGRVTDQWDAKGTRIKHTDYTPGTGGPLTATKETNARGHAVTTELVPDWGVNKASVDPNNRRTEMAYDGLGRLTDVWLADRDRAGGDAPSRSFRYQINRTTASWVATKSLNNDGTSYLTSYAIYDALLRPRQTQSPAAVGGGRVITETKYDTRGLEAETSADYIDATAPSGTLATLLTAAPAGSRKVYDGAGRPTAEITLVREKEHSRTTTTYEGNATTVEPPAGASAVRELVDSRGRLAEKREYDGDRATGSYARFTYAYNKADQLTEVKDGDGNTWSYEYDFLGRTTAVTDPDTGTNRTEYDELDRVGVTQDARGNILSTTYDELGRPTGRLSGRIPLVNGVPTIDDSAYLARWSYDTVALGRPTSSIRYEGGKSGKVYAVTNAAYDPLYRVLKEQYTVSTTEGAVAGTGTYTLTNAYNLDGTLQKRTIPAMGGLAQEVITYGYNDQRLPTTQQGLTGIVRGTDYLPGGERIRLTLGVSSSAKWTEVNTSYEDGTKRLARQTVVSESHSGTDADTYYRYDAAGNPVEIDDRSTAAGDKQCFTYDGHRRLKSAWTARTDCATEPTTAGVGGIAPYWKSFTYDSAGNRETVTDHLATAGPATTTYGYDLTSGGKLRPHLLASTVTSPADPSRPAMSFGYDESGNTTTRTIAGKTQSLRWGQENNLAEVTEANGTRTTFLNDADGKRLIRRDATGTTLYLGETELRHDKATGKVEATRYYSHGGTVVAVRTAGSLTWTSADHNGTANVQIDAATQVVTRRHTQPFGETRGTQPAQWTGDKGFVGGTQDPTGLTHLGAREYDPTTGRFVSADPVADLKDPQQVNGYSYSNNNPVTFADPDGKWFFSMIFALVKIIRAIIRYLAAASHVGYRDSSSTRASRTSSRSGSGPWGSGNYGSSGGGVDCSATYPAYKPGCNTNVEPENPKEQGSFTDFLGGIGHNLVAGGEALTHASPWCWIEDCSGATKQYDDLVTKQGVDKNTKAWDAGDAAAEVAGVFSLAGAFRSLLRKLLKGGAKKADVPKTSPSSPFATGKTLGDVSKVHGWVPKAIPDESMQVLRDVKEFNLGYWGGPGFHGPKMWTEPFGNTAKNGGYKLPTHDPSGKPITYQEYGTYPSPQNPKPGGERWVFGSDGSSYYTPTHYQTYIVGESPSWAR</sequence>
<dbReference type="InterPro" id="IPR022385">
    <property type="entry name" value="Rhs_assc_core"/>
</dbReference>